<protein>
    <submittedName>
        <fullName evidence="1">PAS domain-containing protein</fullName>
    </submittedName>
</protein>
<dbReference type="Proteomes" id="UP000183685">
    <property type="component" value="Unassembled WGS sequence"/>
</dbReference>
<dbReference type="AlphaFoldDB" id="A0A1G6VIA3"/>
<evidence type="ECO:0000313" key="1">
    <source>
        <dbReference type="EMBL" id="SDD52586.1"/>
    </source>
</evidence>
<dbReference type="STRING" id="637679.GCA_001550055_02426"/>
<keyword evidence="2" id="KW-1185">Reference proteome</keyword>
<dbReference type="Pfam" id="PF07310">
    <property type="entry name" value="PAS_5"/>
    <property type="match status" value="1"/>
</dbReference>
<dbReference type="EMBL" id="FNAK01000002">
    <property type="protein sequence ID" value="SDD52586.1"/>
    <property type="molecule type" value="Genomic_DNA"/>
</dbReference>
<dbReference type="InterPro" id="IPR009922">
    <property type="entry name" value="DUF1457"/>
</dbReference>
<organism evidence="1 2">
    <name type="scientific">Kordiimonas lacus</name>
    <dbReference type="NCBI Taxonomy" id="637679"/>
    <lineage>
        <taxon>Bacteria</taxon>
        <taxon>Pseudomonadati</taxon>
        <taxon>Pseudomonadota</taxon>
        <taxon>Alphaproteobacteria</taxon>
        <taxon>Kordiimonadales</taxon>
        <taxon>Kordiimonadaceae</taxon>
        <taxon>Kordiimonas</taxon>
    </lineage>
</organism>
<sequence>MLSMADLNATGLEGVILTQLSKPQSQFTRELYDLWKELKGEQEMPSKSDFKPERMKAYLPNLYIVDIIDGGADYRLRLIGTALTQMVGRDMTGHLISAVPETQWRGRIYDTVVRERAPVGYLSQLGRPGGPAVTTENIVLPALDMEGEFSELVCASVLVKGP</sequence>
<proteinExistence type="predicted"/>
<name>A0A1G6VIA3_9PROT</name>
<reference evidence="1 2" key="1">
    <citation type="submission" date="2016-10" db="EMBL/GenBank/DDBJ databases">
        <authorList>
            <person name="de Groot N.N."/>
        </authorList>
    </citation>
    <scope>NUCLEOTIDE SEQUENCE [LARGE SCALE GENOMIC DNA]</scope>
    <source>
        <strain evidence="1 2">CGMCC 1.9109</strain>
    </source>
</reference>
<accession>A0A1G6VIA3</accession>
<evidence type="ECO:0000313" key="2">
    <source>
        <dbReference type="Proteomes" id="UP000183685"/>
    </source>
</evidence>
<gene>
    <name evidence="1" type="ORF">SAMN04488071_0714</name>
</gene>